<dbReference type="InterPro" id="IPR037402">
    <property type="entry name" value="YidZ_PBP2"/>
</dbReference>
<dbReference type="HOGENOM" id="CLU_039613_39_0_6"/>
<dbReference type="AlphaFoldDB" id="N6WVY8"/>
<dbReference type="Proteomes" id="UP000013165">
    <property type="component" value="Unassembled WGS sequence"/>
</dbReference>
<dbReference type="InterPro" id="IPR036388">
    <property type="entry name" value="WH-like_DNA-bd_sf"/>
</dbReference>
<dbReference type="Pfam" id="PF00126">
    <property type="entry name" value="HTH_1"/>
    <property type="match status" value="1"/>
</dbReference>
<dbReference type="PATRIC" id="fig|626887.3.peg.1501"/>
<dbReference type="EMBL" id="APLQ01000011">
    <property type="protein sequence ID" value="ENO15187.1"/>
    <property type="molecule type" value="Genomic_DNA"/>
</dbReference>
<dbReference type="CDD" id="cd08417">
    <property type="entry name" value="PBP2_Nitroaromatics_like"/>
    <property type="match status" value="1"/>
</dbReference>
<dbReference type="PANTHER" id="PTHR30118">
    <property type="entry name" value="HTH-TYPE TRANSCRIPTIONAL REGULATOR LEUO-RELATED"/>
    <property type="match status" value="1"/>
</dbReference>
<name>N6WVY8_9GAMM</name>
<dbReference type="Gene3D" id="1.10.10.10">
    <property type="entry name" value="Winged helix-like DNA-binding domain superfamily/Winged helix DNA-binding domain"/>
    <property type="match status" value="1"/>
</dbReference>
<accession>N6WVY8</accession>
<keyword evidence="2" id="KW-0805">Transcription regulation</keyword>
<dbReference type="eggNOG" id="COG0583">
    <property type="taxonomic scope" value="Bacteria"/>
</dbReference>
<dbReference type="InterPro" id="IPR036390">
    <property type="entry name" value="WH_DNA-bd_sf"/>
</dbReference>
<organism evidence="6 7">
    <name type="scientific">Marinobacter nanhaiticus D15-8W</name>
    <dbReference type="NCBI Taxonomy" id="626887"/>
    <lineage>
        <taxon>Bacteria</taxon>
        <taxon>Pseudomonadati</taxon>
        <taxon>Pseudomonadota</taxon>
        <taxon>Gammaproteobacteria</taxon>
        <taxon>Pseudomonadales</taxon>
        <taxon>Marinobacteraceae</taxon>
        <taxon>Marinobacter</taxon>
    </lineage>
</organism>
<keyword evidence="3" id="KW-0238">DNA-binding</keyword>
<comment type="similarity">
    <text evidence="1">Belongs to the LysR transcriptional regulatory family.</text>
</comment>
<dbReference type="SUPFAM" id="SSF46785">
    <property type="entry name" value="Winged helix' DNA-binding domain"/>
    <property type="match status" value="1"/>
</dbReference>
<protein>
    <submittedName>
        <fullName evidence="6">LysR family transcriptional regulator</fullName>
    </submittedName>
</protein>
<evidence type="ECO:0000256" key="4">
    <source>
        <dbReference type="ARBA" id="ARBA00023163"/>
    </source>
</evidence>
<evidence type="ECO:0000256" key="1">
    <source>
        <dbReference type="ARBA" id="ARBA00009437"/>
    </source>
</evidence>
<proteinExistence type="inferred from homology"/>
<evidence type="ECO:0000256" key="2">
    <source>
        <dbReference type="ARBA" id="ARBA00023015"/>
    </source>
</evidence>
<dbReference type="SUPFAM" id="SSF53850">
    <property type="entry name" value="Periplasmic binding protein-like II"/>
    <property type="match status" value="1"/>
</dbReference>
<comment type="caution">
    <text evidence="6">The sequence shown here is derived from an EMBL/GenBank/DDBJ whole genome shotgun (WGS) entry which is preliminary data.</text>
</comment>
<dbReference type="GO" id="GO:0003677">
    <property type="term" value="F:DNA binding"/>
    <property type="evidence" value="ECO:0007669"/>
    <property type="project" value="UniProtKB-KW"/>
</dbReference>
<dbReference type="GO" id="GO:0003700">
    <property type="term" value="F:DNA-binding transcription factor activity"/>
    <property type="evidence" value="ECO:0007669"/>
    <property type="project" value="InterPro"/>
</dbReference>
<keyword evidence="4" id="KW-0804">Transcription</keyword>
<reference evidence="6 7" key="1">
    <citation type="journal article" date="2013" name="Genome Announc.">
        <title>Genome Sequence of the Polycyclic Aromatic Hydrocarbon-Degrading Bacterium Strain Marinobacter nanhaiticus D15-8WT.</title>
        <authorList>
            <person name="Cui Z."/>
            <person name="Gao W."/>
            <person name="Li Q."/>
            <person name="Xu G."/>
            <person name="Zheng L."/>
        </authorList>
    </citation>
    <scope>NUCLEOTIDE SEQUENCE [LARGE SCALE GENOMIC DNA]</scope>
    <source>
        <strain evidence="6 7">D15-8W</strain>
    </source>
</reference>
<dbReference type="STRING" id="626887.J057_07551"/>
<evidence type="ECO:0000259" key="5">
    <source>
        <dbReference type="PROSITE" id="PS50931"/>
    </source>
</evidence>
<dbReference type="InterPro" id="IPR005119">
    <property type="entry name" value="LysR_subst-bd"/>
</dbReference>
<dbReference type="InterPro" id="IPR050389">
    <property type="entry name" value="LysR-type_TF"/>
</dbReference>
<evidence type="ECO:0000313" key="7">
    <source>
        <dbReference type="Proteomes" id="UP000013165"/>
    </source>
</evidence>
<keyword evidence="7" id="KW-1185">Reference proteome</keyword>
<dbReference type="InterPro" id="IPR000847">
    <property type="entry name" value="LysR_HTH_N"/>
</dbReference>
<sequence length="322" mass="35987">MKNHELTLLYVFDAIMTEGSITRAADRLAMTQPAVSNTVARMRHVWKDPLFIKKGRKIEPTSFAMSLWDQVRSPMFELSNAVQASNFDPSTSHRRFRIAITDAMLALIWQPLVCELERVAPGVDLHAVPYTTETAFGQLREAHVDLAIGMLTEHDNSLRSIWLFDSAYLLAMRSDHPLAGRPVTLEDFIAAKHLMVSLSGDATGFVDIALSQKGLKRRVSVTVNHFPAVPELLRKSNLIASVPEIATNDPGFGEGLWLTDIPVEVDPTSLYLIWHTRHDRDPGLVWMRQLVERVAKAHWACCVQSPDVLTGHSHAAELEQVG</sequence>
<dbReference type="RefSeq" id="WP_004579483.1">
    <property type="nucleotide sequence ID" value="NZ_AP028878.1"/>
</dbReference>
<dbReference type="Pfam" id="PF03466">
    <property type="entry name" value="LysR_substrate"/>
    <property type="match status" value="1"/>
</dbReference>
<evidence type="ECO:0000256" key="3">
    <source>
        <dbReference type="ARBA" id="ARBA00023125"/>
    </source>
</evidence>
<dbReference type="PROSITE" id="PS50931">
    <property type="entry name" value="HTH_LYSR"/>
    <property type="match status" value="1"/>
</dbReference>
<dbReference type="PANTHER" id="PTHR30118:SF6">
    <property type="entry name" value="HTH-TYPE TRANSCRIPTIONAL REGULATOR LEUO"/>
    <property type="match status" value="1"/>
</dbReference>
<evidence type="ECO:0000313" key="6">
    <source>
        <dbReference type="EMBL" id="ENO15187.1"/>
    </source>
</evidence>
<dbReference type="Gene3D" id="3.40.190.10">
    <property type="entry name" value="Periplasmic binding protein-like II"/>
    <property type="match status" value="2"/>
</dbReference>
<dbReference type="OrthoDB" id="6621790at2"/>
<gene>
    <name evidence="6" type="ORF">J057_07551</name>
</gene>
<feature type="domain" description="HTH lysR-type" evidence="5">
    <location>
        <begin position="4"/>
        <end position="61"/>
    </location>
</feature>